<evidence type="ECO:0008006" key="3">
    <source>
        <dbReference type="Google" id="ProtNLM"/>
    </source>
</evidence>
<gene>
    <name evidence="1" type="ORF">J2S00_002682</name>
</gene>
<reference evidence="1 2" key="1">
    <citation type="submission" date="2023-07" db="EMBL/GenBank/DDBJ databases">
        <title>Genomic Encyclopedia of Type Strains, Phase IV (KMG-IV): sequencing the most valuable type-strain genomes for metagenomic binning, comparative biology and taxonomic classification.</title>
        <authorList>
            <person name="Goeker M."/>
        </authorList>
    </citation>
    <scope>NUCLEOTIDE SEQUENCE [LARGE SCALE GENOMIC DNA]</scope>
    <source>
        <strain evidence="1 2">DSM 17740</strain>
    </source>
</reference>
<dbReference type="InterPro" id="IPR037208">
    <property type="entry name" value="Spo0E-like_sf"/>
</dbReference>
<dbReference type="Proteomes" id="UP001232445">
    <property type="component" value="Unassembled WGS sequence"/>
</dbReference>
<evidence type="ECO:0000313" key="2">
    <source>
        <dbReference type="Proteomes" id="UP001232445"/>
    </source>
</evidence>
<dbReference type="Pfam" id="PF09388">
    <property type="entry name" value="SpoOE-like"/>
    <property type="match status" value="1"/>
</dbReference>
<dbReference type="SUPFAM" id="SSF140500">
    <property type="entry name" value="BAS1536-like"/>
    <property type="match status" value="1"/>
</dbReference>
<dbReference type="InterPro" id="IPR036638">
    <property type="entry name" value="HLH_DNA-bd_sf"/>
</dbReference>
<proteinExistence type="predicted"/>
<protein>
    <recommendedName>
        <fullName evidence="3">Aspartyl-phosphate phosphatase Spo0E family protein</fullName>
    </recommendedName>
</protein>
<dbReference type="Gene3D" id="4.10.280.10">
    <property type="entry name" value="Helix-loop-helix DNA-binding domain"/>
    <property type="match status" value="1"/>
</dbReference>
<sequence length="39" mass="4811">MARYQDFQHPRVIEASQSIDRLLNQLDRVKRDQFRSHQK</sequence>
<keyword evidence="2" id="KW-1185">Reference proteome</keyword>
<dbReference type="EMBL" id="JAUSUQ010000010">
    <property type="protein sequence ID" value="MDQ0339887.1"/>
    <property type="molecule type" value="Genomic_DNA"/>
</dbReference>
<accession>A0ABU0CXC8</accession>
<name>A0ABU0CXC8_9BACI</name>
<comment type="caution">
    <text evidence="1">The sequence shown here is derived from an EMBL/GenBank/DDBJ whole genome shotgun (WGS) entry which is preliminary data.</text>
</comment>
<evidence type="ECO:0000313" key="1">
    <source>
        <dbReference type="EMBL" id="MDQ0339887.1"/>
    </source>
</evidence>
<dbReference type="InterPro" id="IPR018540">
    <property type="entry name" value="Spo0E-like"/>
</dbReference>
<organism evidence="1 2">
    <name type="scientific">Caldalkalibacillus uzonensis</name>
    <dbReference type="NCBI Taxonomy" id="353224"/>
    <lineage>
        <taxon>Bacteria</taxon>
        <taxon>Bacillati</taxon>
        <taxon>Bacillota</taxon>
        <taxon>Bacilli</taxon>
        <taxon>Bacillales</taxon>
        <taxon>Bacillaceae</taxon>
        <taxon>Caldalkalibacillus</taxon>
    </lineage>
</organism>